<proteinExistence type="predicted"/>
<evidence type="ECO:0000313" key="4">
    <source>
        <dbReference type="Proteomes" id="UP000076871"/>
    </source>
</evidence>
<dbReference type="STRING" id="1314785.A0A165FDP2"/>
<accession>A0A165FDP2</accession>
<protein>
    <submittedName>
        <fullName evidence="3">Uncharacterized protein</fullName>
    </submittedName>
</protein>
<dbReference type="InterPro" id="IPR049207">
    <property type="entry name" value="DUF4246_N"/>
</dbReference>
<dbReference type="Pfam" id="PF21666">
    <property type="entry name" value="DUF4246_N"/>
    <property type="match status" value="1"/>
</dbReference>
<dbReference type="RefSeq" id="XP_040766552.1">
    <property type="nucleotide sequence ID" value="XM_040904131.1"/>
</dbReference>
<dbReference type="GeneID" id="63821161"/>
<dbReference type="PANTHER" id="PTHR33119">
    <property type="entry name" value="IFI3P"/>
    <property type="match status" value="1"/>
</dbReference>
<sequence>MASPLIHRGYMHPFRDGRQFLYGVGEVPRTVTELAMYRCSSFLRSKPDWRDHVMDEVVRQQWAIECTETVWIVPLNSGPMSVQLSHTQIKYVLDELSGYAALYDEKYRWQSNSQVSCADRIWQSDTFLHMAELPALDSELNSLSSEITLSHDATTVDLIDPYRYCLAYGDTAVYHKPHTPSHLLPVVPPDCEAFSASPLFVCIPTPFSVSSASDPLQAKALSYIVNVDPHNTALYTDLEVLVARCVPLFEHVLTDLHRTNALQLRVRAMDTDIAWDEPDEPYRSDDEDNRLVFERELRNWALQRPAKMPDVPRTGYPGDLERRQTVVSLRGKTIKAIVRVTEIRLRPGGPEFGSTPWHVEGMLNEHIVACTIYCAAMTNITPPSLEFRTSVTSPRNFPPGDANTTFLTWGLGNLSPCNQRLGHVPLCPRRAIAWPNVYQHRLTPARLLDSGAPGSLTLISVALLDPELGDSSVISNSVWGLPPTTDRVPPQEKAWIARAAWEALRSRLPVELIEQIVHKVEGLLTVEDAEARARVVREERERFWEMLDECHFCLPFDVWAGP</sequence>
<keyword evidence="4" id="KW-1185">Reference proteome</keyword>
<feature type="domain" description="DUF4246" evidence="1">
    <location>
        <begin position="88"/>
        <end position="498"/>
    </location>
</feature>
<dbReference type="InterPro" id="IPR025340">
    <property type="entry name" value="DUF4246"/>
</dbReference>
<feature type="domain" description="DUF4246" evidence="2">
    <location>
        <begin position="10"/>
        <end position="64"/>
    </location>
</feature>
<name>A0A165FDP2_9APHY</name>
<dbReference type="EMBL" id="KV427614">
    <property type="protein sequence ID" value="KZT08812.1"/>
    <property type="molecule type" value="Genomic_DNA"/>
</dbReference>
<dbReference type="InterPro" id="IPR049192">
    <property type="entry name" value="DUF4246_C"/>
</dbReference>
<reference evidence="3 4" key="1">
    <citation type="journal article" date="2016" name="Mol. Biol. Evol.">
        <title>Comparative Genomics of Early-Diverging Mushroom-Forming Fungi Provides Insights into the Origins of Lignocellulose Decay Capabilities.</title>
        <authorList>
            <person name="Nagy L.G."/>
            <person name="Riley R."/>
            <person name="Tritt A."/>
            <person name="Adam C."/>
            <person name="Daum C."/>
            <person name="Floudas D."/>
            <person name="Sun H."/>
            <person name="Yadav J.S."/>
            <person name="Pangilinan J."/>
            <person name="Larsson K.H."/>
            <person name="Matsuura K."/>
            <person name="Barry K."/>
            <person name="Labutti K."/>
            <person name="Kuo R."/>
            <person name="Ohm R.A."/>
            <person name="Bhattacharya S.S."/>
            <person name="Shirouzu T."/>
            <person name="Yoshinaga Y."/>
            <person name="Martin F.M."/>
            <person name="Grigoriev I.V."/>
            <person name="Hibbett D.S."/>
        </authorList>
    </citation>
    <scope>NUCLEOTIDE SEQUENCE [LARGE SCALE GENOMIC DNA]</scope>
    <source>
        <strain evidence="3 4">93-53</strain>
    </source>
</reference>
<evidence type="ECO:0000313" key="3">
    <source>
        <dbReference type="EMBL" id="KZT08812.1"/>
    </source>
</evidence>
<dbReference type="InParanoid" id="A0A165FDP2"/>
<organism evidence="3 4">
    <name type="scientific">Laetiporus sulphureus 93-53</name>
    <dbReference type="NCBI Taxonomy" id="1314785"/>
    <lineage>
        <taxon>Eukaryota</taxon>
        <taxon>Fungi</taxon>
        <taxon>Dikarya</taxon>
        <taxon>Basidiomycota</taxon>
        <taxon>Agaricomycotina</taxon>
        <taxon>Agaricomycetes</taxon>
        <taxon>Polyporales</taxon>
        <taxon>Laetiporus</taxon>
    </lineage>
</organism>
<gene>
    <name evidence="3" type="ORF">LAESUDRAFT_648772</name>
</gene>
<dbReference type="Pfam" id="PF14033">
    <property type="entry name" value="DUF4246"/>
    <property type="match status" value="1"/>
</dbReference>
<dbReference type="AlphaFoldDB" id="A0A165FDP2"/>
<dbReference type="PANTHER" id="PTHR33119:SF1">
    <property type="entry name" value="FE2OG DIOXYGENASE DOMAIN-CONTAINING PROTEIN"/>
    <property type="match status" value="1"/>
</dbReference>
<dbReference type="OrthoDB" id="415532at2759"/>
<dbReference type="Proteomes" id="UP000076871">
    <property type="component" value="Unassembled WGS sequence"/>
</dbReference>
<evidence type="ECO:0000259" key="2">
    <source>
        <dbReference type="Pfam" id="PF21666"/>
    </source>
</evidence>
<evidence type="ECO:0000259" key="1">
    <source>
        <dbReference type="Pfam" id="PF14033"/>
    </source>
</evidence>